<name>A0A1I7T7D2_9PELO</name>
<keyword evidence="1" id="KW-1185">Reference proteome</keyword>
<evidence type="ECO:0000313" key="2">
    <source>
        <dbReference type="WBParaSite" id="Csp11.Scaffold528.g3130.t1"/>
    </source>
</evidence>
<proteinExistence type="predicted"/>
<reference evidence="2" key="1">
    <citation type="submission" date="2016-11" db="UniProtKB">
        <authorList>
            <consortium name="WormBaseParasite"/>
        </authorList>
    </citation>
    <scope>IDENTIFICATION</scope>
</reference>
<evidence type="ECO:0000313" key="1">
    <source>
        <dbReference type="Proteomes" id="UP000095282"/>
    </source>
</evidence>
<accession>A0A1I7T7D2</accession>
<dbReference type="eggNOG" id="ENOG502TIGE">
    <property type="taxonomic scope" value="Eukaryota"/>
</dbReference>
<sequence length="265" mass="30182">MTKQRDSATYFHILKIGDHMKKTLDDSQIQFLRNYPNPRTSLYKEYAEKGLLNPSEGSRMEQLPIYVFLMAPKTKNAYLEAWKAKKMATGGALHENILKASLENDDDVAEVIEQKTNGKIDSMWLRMAIRAIQKSRNWREDVMGISRVSTLEDIPNGAFLACYEKIPDFSTIQEKRLTCAVMDPSPESENLINQMFPNRIQPCIKGYAIGRRGSSIQCKVFGPEVVQCERGRTPNSISLAALFFYAKFNSRGAVKEKIYVVDGFF</sequence>
<protein>
    <submittedName>
        <fullName evidence="2">KH_dom_type_1 domain-containing protein</fullName>
    </submittedName>
</protein>
<dbReference type="Proteomes" id="UP000095282">
    <property type="component" value="Unplaced"/>
</dbReference>
<organism evidence="1 2">
    <name type="scientific">Caenorhabditis tropicalis</name>
    <dbReference type="NCBI Taxonomy" id="1561998"/>
    <lineage>
        <taxon>Eukaryota</taxon>
        <taxon>Metazoa</taxon>
        <taxon>Ecdysozoa</taxon>
        <taxon>Nematoda</taxon>
        <taxon>Chromadorea</taxon>
        <taxon>Rhabditida</taxon>
        <taxon>Rhabditina</taxon>
        <taxon>Rhabditomorpha</taxon>
        <taxon>Rhabditoidea</taxon>
        <taxon>Rhabditidae</taxon>
        <taxon>Peloderinae</taxon>
        <taxon>Caenorhabditis</taxon>
    </lineage>
</organism>
<dbReference type="WBParaSite" id="Csp11.Scaffold528.g3130.t1">
    <property type="protein sequence ID" value="Csp11.Scaffold528.g3130.t1"/>
    <property type="gene ID" value="Csp11.Scaffold528.g3130"/>
</dbReference>
<dbReference type="AlphaFoldDB" id="A0A1I7T7D2"/>